<organism evidence="2 3">
    <name type="scientific">Parascaris equorum</name>
    <name type="common">Equine roundworm</name>
    <dbReference type="NCBI Taxonomy" id="6256"/>
    <lineage>
        <taxon>Eukaryota</taxon>
        <taxon>Metazoa</taxon>
        <taxon>Ecdysozoa</taxon>
        <taxon>Nematoda</taxon>
        <taxon>Chromadorea</taxon>
        <taxon>Rhabditida</taxon>
        <taxon>Spirurina</taxon>
        <taxon>Ascaridomorpha</taxon>
        <taxon>Ascaridoidea</taxon>
        <taxon>Ascarididae</taxon>
        <taxon>Parascaris</taxon>
    </lineage>
</organism>
<dbReference type="WBParaSite" id="PEQ_0000277001-mRNA-1">
    <property type="protein sequence ID" value="PEQ_0000277001-mRNA-1"/>
    <property type="gene ID" value="PEQ_0000277001"/>
</dbReference>
<dbReference type="InterPro" id="IPR003100">
    <property type="entry name" value="PAZ_dom"/>
</dbReference>
<sequence>MKRTNEQPREMTVEDYFYNYKGIELEYGNLPTIQCGPSSKTIYIPMELLRLSDRVQRVKKRLSDFQLARLIKAYHFLFHP</sequence>
<feature type="domain" description="PAZ" evidence="1">
    <location>
        <begin position="1"/>
        <end position="53"/>
    </location>
</feature>
<keyword evidence="2" id="KW-1185">Reference proteome</keyword>
<protein>
    <submittedName>
        <fullName evidence="3">PAZ domain-containing protein</fullName>
    </submittedName>
</protein>
<dbReference type="Gene3D" id="2.170.260.10">
    <property type="entry name" value="paz domain"/>
    <property type="match status" value="1"/>
</dbReference>
<dbReference type="GO" id="GO:0003723">
    <property type="term" value="F:RNA binding"/>
    <property type="evidence" value="ECO:0007669"/>
    <property type="project" value="InterPro"/>
</dbReference>
<dbReference type="PROSITE" id="PS50821">
    <property type="entry name" value="PAZ"/>
    <property type="match status" value="1"/>
</dbReference>
<dbReference type="Proteomes" id="UP000887564">
    <property type="component" value="Unplaced"/>
</dbReference>
<proteinExistence type="predicted"/>
<name>A0A914RDF5_PAREQ</name>
<dbReference type="SUPFAM" id="SSF101690">
    <property type="entry name" value="PAZ domain"/>
    <property type="match status" value="1"/>
</dbReference>
<reference evidence="3" key="1">
    <citation type="submission" date="2022-11" db="UniProtKB">
        <authorList>
            <consortium name="WormBaseParasite"/>
        </authorList>
    </citation>
    <scope>IDENTIFICATION</scope>
</reference>
<accession>A0A914RDF5</accession>
<evidence type="ECO:0000259" key="1">
    <source>
        <dbReference type="PROSITE" id="PS50821"/>
    </source>
</evidence>
<dbReference type="InterPro" id="IPR036085">
    <property type="entry name" value="PAZ_dom_sf"/>
</dbReference>
<evidence type="ECO:0000313" key="3">
    <source>
        <dbReference type="WBParaSite" id="PEQ_0000277001-mRNA-1"/>
    </source>
</evidence>
<dbReference type="AlphaFoldDB" id="A0A914RDF5"/>
<evidence type="ECO:0000313" key="2">
    <source>
        <dbReference type="Proteomes" id="UP000887564"/>
    </source>
</evidence>
<dbReference type="Pfam" id="PF02170">
    <property type="entry name" value="PAZ"/>
    <property type="match status" value="1"/>
</dbReference>
<dbReference type="CDD" id="cd02846">
    <property type="entry name" value="PAZ_argonaute_like"/>
    <property type="match status" value="1"/>
</dbReference>